<dbReference type="RefSeq" id="WP_144317169.1">
    <property type="nucleotide sequence ID" value="NZ_CP038157.1"/>
</dbReference>
<dbReference type="InterPro" id="IPR029058">
    <property type="entry name" value="AB_hydrolase_fold"/>
</dbReference>
<protein>
    <recommendedName>
        <fullName evidence="6">Lipase</fullName>
    </recommendedName>
</protein>
<evidence type="ECO:0008006" key="6">
    <source>
        <dbReference type="Google" id="ProtNLM"/>
    </source>
</evidence>
<dbReference type="PANTHER" id="PTHR34853">
    <property type="match status" value="1"/>
</dbReference>
<evidence type="ECO:0000313" key="2">
    <source>
        <dbReference type="EMBL" id="MBA4504732.1"/>
    </source>
</evidence>
<dbReference type="PIRSF" id="PIRSF029171">
    <property type="entry name" value="Esterase_LipA"/>
    <property type="match status" value="1"/>
</dbReference>
<dbReference type="EMBL" id="JACEOR010000183">
    <property type="protein sequence ID" value="MBA4504732.1"/>
    <property type="molecule type" value="Genomic_DNA"/>
</dbReference>
<dbReference type="GO" id="GO:0004806">
    <property type="term" value="F:triacylglycerol lipase activity"/>
    <property type="evidence" value="ECO:0007669"/>
    <property type="project" value="InterPro"/>
</dbReference>
<accession>A0A6C1TY27</accession>
<dbReference type="Proteomes" id="UP000580709">
    <property type="component" value="Unassembled WGS sequence"/>
</dbReference>
<reference evidence="3 4" key="1">
    <citation type="submission" date="2018-12" db="EMBL/GenBank/DDBJ databases">
        <title>Corynebacterium sanguinis sp. nov., a clinically-associated and environmental corynebacterium.</title>
        <authorList>
            <person name="Gonzales-Siles L."/>
            <person name="Jaen-Luchoro D."/>
            <person name="Cardew S."/>
            <person name="Inganas E."/>
            <person name="Ohlen M."/>
            <person name="Jensie-Markopolous S."/>
            <person name="Pinyeiro-Iglesias B."/>
            <person name="Molin K."/>
            <person name="Skovbjerg S."/>
            <person name="Svensson-Stadler L."/>
            <person name="Funke G."/>
            <person name="Moore E.R.B."/>
        </authorList>
    </citation>
    <scope>NUCLEOTIDE SEQUENCE [LARGE SCALE GENOMIC DNA]</scope>
    <source>
        <strain evidence="3 4">58734</strain>
    </source>
</reference>
<feature type="signal peptide" evidence="1">
    <location>
        <begin position="1"/>
        <end position="22"/>
    </location>
</feature>
<evidence type="ECO:0000313" key="4">
    <source>
        <dbReference type="Proteomes" id="UP000336646"/>
    </source>
</evidence>
<keyword evidence="1" id="KW-0732">Signal</keyword>
<name>A0A6C1TY27_9CORY</name>
<dbReference type="Gene3D" id="1.10.260.130">
    <property type="match status" value="1"/>
</dbReference>
<dbReference type="OrthoDB" id="9798122at2"/>
<dbReference type="Gene3D" id="3.40.50.1820">
    <property type="entry name" value="alpha/beta hydrolase"/>
    <property type="match status" value="1"/>
</dbReference>
<evidence type="ECO:0000256" key="1">
    <source>
        <dbReference type="SAM" id="SignalP"/>
    </source>
</evidence>
<dbReference type="PANTHER" id="PTHR34853:SF1">
    <property type="entry name" value="LIPASE 5"/>
    <property type="match status" value="1"/>
</dbReference>
<dbReference type="GO" id="GO:0016042">
    <property type="term" value="P:lipid catabolic process"/>
    <property type="evidence" value="ECO:0007669"/>
    <property type="project" value="InterPro"/>
</dbReference>
<evidence type="ECO:0000313" key="5">
    <source>
        <dbReference type="Proteomes" id="UP000580709"/>
    </source>
</evidence>
<dbReference type="AlphaFoldDB" id="A0A6C1TY27"/>
<dbReference type="Pfam" id="PF03583">
    <property type="entry name" value="LIP"/>
    <property type="match status" value="1"/>
</dbReference>
<keyword evidence="5" id="KW-1185">Reference proteome</keyword>
<gene>
    <name evidence="3" type="ORF">EKI59_04895</name>
    <name evidence="2" type="ORF">H0H28_05215</name>
</gene>
<dbReference type="InterPro" id="IPR005152">
    <property type="entry name" value="Lipase_secreted"/>
</dbReference>
<dbReference type="Proteomes" id="UP000336646">
    <property type="component" value="Unassembled WGS sequence"/>
</dbReference>
<proteinExistence type="predicted"/>
<dbReference type="PROSITE" id="PS51257">
    <property type="entry name" value="PROKAR_LIPOPROTEIN"/>
    <property type="match status" value="1"/>
</dbReference>
<reference evidence="2 5" key="2">
    <citation type="submission" date="2020-07" db="EMBL/GenBank/DDBJ databases">
        <authorList>
            <person name="Khare M."/>
        </authorList>
    </citation>
    <scope>NUCLEOTIDE SEQUENCE [LARGE SCALE GENOMIC DNA]</scope>
    <source>
        <strain evidence="2 5">P8776</strain>
    </source>
</reference>
<dbReference type="GeneID" id="74900756"/>
<organism evidence="3 4">
    <name type="scientific">Corynebacterium sanguinis</name>
    <dbReference type="NCBI Taxonomy" id="2594913"/>
    <lineage>
        <taxon>Bacteria</taxon>
        <taxon>Bacillati</taxon>
        <taxon>Actinomycetota</taxon>
        <taxon>Actinomycetes</taxon>
        <taxon>Mycobacteriales</taxon>
        <taxon>Corynebacteriaceae</taxon>
        <taxon>Corynebacterium</taxon>
    </lineage>
</organism>
<sequence length="390" mass="40574">MRTQTIALTLCAALACAPVAQASPIYDSGLVVPAPHGAAGTLLATTPLDPNVGLGSAAAQYRFAYTTTNQHDAPAVSTGAIFVPRGTPPAGGWPVIAWAHGTVGLGSECAPSLNPRSPRDAEYLNRWLDEGYAIVASDYTGLGSPGFHSYLNGAVAAANVADSVAAAHQLPEIGLSPQWSVVGQSQGGGVALHVAHRATRLSEELGLDYRGAVATGAPAYIENLIIAGGPTFPPVALPAGLTTYALYIVAALNEAYPELDIDSALTDEGRALVAEASTGCYAKVAETSRGVNLSRAFNRPLRDIPGFEQAAREFMSTPVAGYDKPVFLGHGLHDIDVPSPIGVMLGAEMWLRQFDSNAQVVVRFYPTDHSGTVNASTVDSVPFLRSLNQS</sequence>
<feature type="chain" id="PRO_5044630547" description="Lipase" evidence="1">
    <location>
        <begin position="23"/>
        <end position="390"/>
    </location>
</feature>
<dbReference type="SUPFAM" id="SSF53474">
    <property type="entry name" value="alpha/beta-Hydrolases"/>
    <property type="match status" value="1"/>
</dbReference>
<comment type="caution">
    <text evidence="3">The sequence shown here is derived from an EMBL/GenBank/DDBJ whole genome shotgun (WGS) entry which is preliminary data.</text>
</comment>
<dbReference type="EMBL" id="RXIR01000007">
    <property type="protein sequence ID" value="TVS29148.1"/>
    <property type="molecule type" value="Genomic_DNA"/>
</dbReference>
<evidence type="ECO:0000313" key="3">
    <source>
        <dbReference type="EMBL" id="TVS29148.1"/>
    </source>
</evidence>